<feature type="compositionally biased region" description="Polar residues" evidence="1">
    <location>
        <begin position="17"/>
        <end position="27"/>
    </location>
</feature>
<feature type="compositionally biased region" description="Low complexity" evidence="1">
    <location>
        <begin position="111"/>
        <end position="156"/>
    </location>
</feature>
<feature type="region of interest" description="Disordered" evidence="1">
    <location>
        <begin position="1"/>
        <end position="31"/>
    </location>
</feature>
<evidence type="ECO:0000313" key="3">
    <source>
        <dbReference type="Proteomes" id="UP000001194"/>
    </source>
</evidence>
<dbReference type="RefSeq" id="XP_001876853.1">
    <property type="nucleotide sequence ID" value="XM_001876818.1"/>
</dbReference>
<protein>
    <submittedName>
        <fullName evidence="2">Predicted protein</fullName>
    </submittedName>
</protein>
<sequence>MGNVIGDDVSDLEDEQSVQGGTSNIPPRSSKKGKVAYNIYYGRTTVRSSAASQVKSFPGSVYEGFSNIPAAIAAWEYAVSNKTVGPHAGPPNTPRRQVHHNTMANTTTVVVPSTPSRQVTRTTPSTPTPLPTNLTTPTSPIASASSSNISSDPPSSRGSEAHLAAIVAVMDNLCITAYYVVVRGKVPGVYSTTFVVYTSSFSPLTSEISASALAALGTDPRGLCCLVAKKADADAMFVAQSMTGNIERLE</sequence>
<proteinExistence type="predicted"/>
<feature type="region of interest" description="Disordered" evidence="1">
    <location>
        <begin position="111"/>
        <end position="157"/>
    </location>
</feature>
<accession>B0CZB4</accession>
<dbReference type="InParanoid" id="B0CZB4"/>
<dbReference type="GeneID" id="6072859"/>
<dbReference type="HOGENOM" id="CLU_1111559_0_0_1"/>
<dbReference type="Proteomes" id="UP000001194">
    <property type="component" value="Unassembled WGS sequence"/>
</dbReference>
<gene>
    <name evidence="2" type="ORF">LACBIDRAFT_323162</name>
</gene>
<evidence type="ECO:0000313" key="2">
    <source>
        <dbReference type="EMBL" id="EDR12589.1"/>
    </source>
</evidence>
<name>B0CZB4_LACBS</name>
<keyword evidence="3" id="KW-1185">Reference proteome</keyword>
<dbReference type="OrthoDB" id="10456773at2759"/>
<organism evidence="3">
    <name type="scientific">Laccaria bicolor (strain S238N-H82 / ATCC MYA-4686)</name>
    <name type="common">Bicoloured deceiver</name>
    <name type="synonym">Laccaria laccata var. bicolor</name>
    <dbReference type="NCBI Taxonomy" id="486041"/>
    <lineage>
        <taxon>Eukaryota</taxon>
        <taxon>Fungi</taxon>
        <taxon>Dikarya</taxon>
        <taxon>Basidiomycota</taxon>
        <taxon>Agaricomycotina</taxon>
        <taxon>Agaricomycetes</taxon>
        <taxon>Agaricomycetidae</taxon>
        <taxon>Agaricales</taxon>
        <taxon>Agaricineae</taxon>
        <taxon>Hydnangiaceae</taxon>
        <taxon>Laccaria</taxon>
    </lineage>
</organism>
<dbReference type="KEGG" id="lbc:LACBIDRAFT_323162"/>
<dbReference type="AlphaFoldDB" id="B0CZB4"/>
<dbReference type="EMBL" id="DS547094">
    <property type="protein sequence ID" value="EDR12589.1"/>
    <property type="molecule type" value="Genomic_DNA"/>
</dbReference>
<reference evidence="2 3" key="1">
    <citation type="journal article" date="2008" name="Nature">
        <title>The genome of Laccaria bicolor provides insights into mycorrhizal symbiosis.</title>
        <authorList>
            <person name="Martin F."/>
            <person name="Aerts A."/>
            <person name="Ahren D."/>
            <person name="Brun A."/>
            <person name="Danchin E.G.J."/>
            <person name="Duchaussoy F."/>
            <person name="Gibon J."/>
            <person name="Kohler A."/>
            <person name="Lindquist E."/>
            <person name="Pereda V."/>
            <person name="Salamov A."/>
            <person name="Shapiro H.J."/>
            <person name="Wuyts J."/>
            <person name="Blaudez D."/>
            <person name="Buee M."/>
            <person name="Brokstein P."/>
            <person name="Canbaeck B."/>
            <person name="Cohen D."/>
            <person name="Courty P.E."/>
            <person name="Coutinho P.M."/>
            <person name="Delaruelle C."/>
            <person name="Detter J.C."/>
            <person name="Deveau A."/>
            <person name="DiFazio S."/>
            <person name="Duplessis S."/>
            <person name="Fraissinet-Tachet L."/>
            <person name="Lucic E."/>
            <person name="Frey-Klett P."/>
            <person name="Fourrey C."/>
            <person name="Feussner I."/>
            <person name="Gay G."/>
            <person name="Grimwood J."/>
            <person name="Hoegger P.J."/>
            <person name="Jain P."/>
            <person name="Kilaru S."/>
            <person name="Labbe J."/>
            <person name="Lin Y.C."/>
            <person name="Legue V."/>
            <person name="Le Tacon F."/>
            <person name="Marmeisse R."/>
            <person name="Melayah D."/>
            <person name="Montanini B."/>
            <person name="Muratet M."/>
            <person name="Nehls U."/>
            <person name="Niculita-Hirzel H."/>
            <person name="Oudot-Le Secq M.P."/>
            <person name="Peter M."/>
            <person name="Quesneville H."/>
            <person name="Rajashekar B."/>
            <person name="Reich M."/>
            <person name="Rouhier N."/>
            <person name="Schmutz J."/>
            <person name="Yin T."/>
            <person name="Chalot M."/>
            <person name="Henrissat B."/>
            <person name="Kuees U."/>
            <person name="Lucas S."/>
            <person name="Van de Peer Y."/>
            <person name="Podila G.K."/>
            <person name="Polle A."/>
            <person name="Pukkila P.J."/>
            <person name="Richardson P.M."/>
            <person name="Rouze P."/>
            <person name="Sanders I.R."/>
            <person name="Stajich J.E."/>
            <person name="Tunlid A."/>
            <person name="Tuskan G."/>
            <person name="Grigoriev I.V."/>
        </authorList>
    </citation>
    <scope>NUCLEOTIDE SEQUENCE [LARGE SCALE GENOMIC DNA]</scope>
    <source>
        <strain evidence="3">S238N-H82 / ATCC MYA-4686</strain>
    </source>
</reference>
<evidence type="ECO:0000256" key="1">
    <source>
        <dbReference type="SAM" id="MobiDB-lite"/>
    </source>
</evidence>